<dbReference type="PROSITE" id="PS51278">
    <property type="entry name" value="GATASE_TYPE_2"/>
    <property type="match status" value="1"/>
</dbReference>
<dbReference type="GO" id="GO:0004066">
    <property type="term" value="F:asparagine synthase (glutamine-hydrolyzing) activity"/>
    <property type="evidence" value="ECO:0007669"/>
    <property type="project" value="UniProtKB-EC"/>
</dbReference>
<dbReference type="CDD" id="cd01991">
    <property type="entry name" value="Asn_synthase_B_C"/>
    <property type="match status" value="1"/>
</dbReference>
<dbReference type="GO" id="GO:0006529">
    <property type="term" value="P:asparagine biosynthetic process"/>
    <property type="evidence" value="ECO:0007669"/>
    <property type="project" value="UniProtKB-KW"/>
</dbReference>
<feature type="binding site" evidence="10">
    <location>
        <position position="306"/>
    </location>
    <ligand>
        <name>ATP</name>
        <dbReference type="ChEBI" id="CHEBI:30616"/>
    </ligand>
</feature>
<feature type="binding site" evidence="10">
    <location>
        <begin position="379"/>
        <end position="380"/>
    </location>
    <ligand>
        <name>ATP</name>
        <dbReference type="ChEBI" id="CHEBI:30616"/>
    </ligand>
</feature>
<feature type="binding site" evidence="10">
    <location>
        <position position="109"/>
    </location>
    <ligand>
        <name>L-glutamine</name>
        <dbReference type="ChEBI" id="CHEBI:58359"/>
    </ligand>
</feature>
<gene>
    <name evidence="13" type="primary">asnB</name>
    <name evidence="13" type="ORF">D7M11_08235</name>
</gene>
<dbReference type="OrthoDB" id="9763290at2"/>
<evidence type="ECO:0000256" key="9">
    <source>
        <dbReference type="PIRSR" id="PIRSR001589-1"/>
    </source>
</evidence>
<evidence type="ECO:0000256" key="5">
    <source>
        <dbReference type="ARBA" id="ARBA00022840"/>
    </source>
</evidence>
<dbReference type="GO" id="GO:0005524">
    <property type="term" value="F:ATP binding"/>
    <property type="evidence" value="ECO:0007669"/>
    <property type="project" value="UniProtKB-KW"/>
</dbReference>
<dbReference type="PANTHER" id="PTHR43284">
    <property type="entry name" value="ASPARAGINE SYNTHETASE (GLUTAMINE-HYDROLYZING)"/>
    <property type="match status" value="1"/>
</dbReference>
<dbReference type="EMBL" id="RBAH01000004">
    <property type="protein sequence ID" value="RKN85655.1"/>
    <property type="molecule type" value="Genomic_DNA"/>
</dbReference>
<evidence type="ECO:0000256" key="2">
    <source>
        <dbReference type="ARBA" id="ARBA00005752"/>
    </source>
</evidence>
<organism evidence="13 14">
    <name type="scientific">Paenibacillus ginsengarvi</name>
    <dbReference type="NCBI Taxonomy" id="400777"/>
    <lineage>
        <taxon>Bacteria</taxon>
        <taxon>Bacillati</taxon>
        <taxon>Bacillota</taxon>
        <taxon>Bacilli</taxon>
        <taxon>Bacillales</taxon>
        <taxon>Paenibacillaceae</taxon>
        <taxon>Paenibacillus</taxon>
    </lineage>
</organism>
<feature type="domain" description="Glutamine amidotransferase type-2" evidence="12">
    <location>
        <begin position="2"/>
        <end position="223"/>
    </location>
</feature>
<dbReference type="Gene3D" id="3.40.50.620">
    <property type="entry name" value="HUPs"/>
    <property type="match status" value="1"/>
</dbReference>
<reference evidence="13 14" key="1">
    <citation type="journal article" date="2007" name="Int. J. Syst. Evol. Microbiol.">
        <title>Paenibacillus ginsengarvi sp. nov., isolated from soil from ginseng cultivation.</title>
        <authorList>
            <person name="Yoon M.H."/>
            <person name="Ten L.N."/>
            <person name="Im W.T."/>
        </authorList>
    </citation>
    <scope>NUCLEOTIDE SEQUENCE [LARGE SCALE GENOMIC DNA]</scope>
    <source>
        <strain evidence="13 14">KCTC 13059</strain>
    </source>
</reference>
<dbReference type="PANTHER" id="PTHR43284:SF1">
    <property type="entry name" value="ASPARAGINE SYNTHETASE"/>
    <property type="match status" value="1"/>
</dbReference>
<dbReference type="Pfam" id="PF13537">
    <property type="entry name" value="GATase_7"/>
    <property type="match status" value="1"/>
</dbReference>
<dbReference type="AlphaFoldDB" id="A0A3B0CJ05"/>
<comment type="caution">
    <text evidence="13">The sequence shown here is derived from an EMBL/GenBank/DDBJ whole genome shotgun (WGS) entry which is preliminary data.</text>
</comment>
<dbReference type="InterPro" id="IPR001962">
    <property type="entry name" value="Asn_synthase"/>
</dbReference>
<evidence type="ECO:0000259" key="12">
    <source>
        <dbReference type="PROSITE" id="PS51278"/>
    </source>
</evidence>
<dbReference type="Proteomes" id="UP000282311">
    <property type="component" value="Unassembled WGS sequence"/>
</dbReference>
<dbReference type="InterPro" id="IPR033738">
    <property type="entry name" value="AsnB_N"/>
</dbReference>
<dbReference type="InterPro" id="IPR014729">
    <property type="entry name" value="Rossmann-like_a/b/a_fold"/>
</dbReference>
<dbReference type="InterPro" id="IPR051786">
    <property type="entry name" value="ASN_synthetase/amidase"/>
</dbReference>
<feature type="site" description="Important for beta-aspartyl-AMP intermediate formation" evidence="11">
    <location>
        <position position="381"/>
    </location>
</feature>
<dbReference type="Gene3D" id="3.60.20.10">
    <property type="entry name" value="Glutamine Phosphoribosylpyrophosphate, subunit 1, domain 1"/>
    <property type="match status" value="1"/>
</dbReference>
<protein>
    <recommendedName>
        <fullName evidence="3">asparagine synthase (glutamine-hydrolyzing)</fullName>
        <ecNumber evidence="3">6.3.5.4</ecNumber>
    </recommendedName>
</protein>
<comment type="similarity">
    <text evidence="2">Belongs to the asparagine synthetase family.</text>
</comment>
<keyword evidence="7 9" id="KW-0315">Glutamine amidotransferase</keyword>
<dbReference type="NCBIfam" id="TIGR01536">
    <property type="entry name" value="asn_synth_AEB"/>
    <property type="match status" value="1"/>
</dbReference>
<evidence type="ECO:0000256" key="1">
    <source>
        <dbReference type="ARBA" id="ARBA00005187"/>
    </source>
</evidence>
<dbReference type="InterPro" id="IPR029055">
    <property type="entry name" value="Ntn_hydrolases_N"/>
</dbReference>
<sequence>MCGIAGFVDGLRETPKHELEAIITSMTNRIIHRGPDSSGSWTDPEIGVALGHRRLSIIDLSQDGHQPMISQSNRYVIVFNGEIYNYRSLRARLTVENREAEAHLRGHSDTEVMLACIEQWGMERSLEQFVGMFSFAIYDKRERKLYLARDRLGEKPLYYGRAGDVFLFGSELKALRAHPEFRNPIDRNALTLYLRHNYIPAPYSIFSSIHKLQPGCLLVLDITTLEYRVAPYWSVQQAAIAGKTNEFAGGETEAVDHLNELLLDTIRHQMVADVPLGAFLSGGIDSTTVVALMQSISERPVKTFTIGFHEQAYNEAMHAKTVASYLGTDHTELYVTSDQAMNIIPILPSLYDEPFSDSSQIPTFLVAQLARQHVTVSLSGDGGDELFGGYNRYFSTQQLWGKLNRFPKIGRESFSNIIRSVPAETWNRRFGWFSRKGHVGDRLHLLAEFLGETNAQSFYRNKVSHWKAPQSIVKGAVEPNTIFHSEIPNSITNYEEQMMYLDTVSYLPDDILVKVDRAGMGVSLESRIPLLDHRIVEFSWKLPLSMKIKNDTGKWLLRQILYRYVPKEIMDRPKQGFGVPIDYWLRGPLREWAEHLLDARKMEEQGYLYPAPIRQKWEEHVSGKRNWHYYLWDILMFQAWIDHNAS</sequence>
<dbReference type="InterPro" id="IPR006426">
    <property type="entry name" value="Asn_synth_AEB"/>
</dbReference>
<keyword evidence="4 10" id="KW-0547">Nucleotide-binding</keyword>
<keyword evidence="6 9" id="KW-0061">Asparagine biosynthesis</keyword>
<dbReference type="PIRSF" id="PIRSF001589">
    <property type="entry name" value="Asn_synthetase_glu-h"/>
    <property type="match status" value="1"/>
</dbReference>
<comment type="catalytic activity">
    <reaction evidence="8">
        <text>L-aspartate + L-glutamine + ATP + H2O = L-asparagine + L-glutamate + AMP + diphosphate + H(+)</text>
        <dbReference type="Rhea" id="RHEA:12228"/>
        <dbReference type="ChEBI" id="CHEBI:15377"/>
        <dbReference type="ChEBI" id="CHEBI:15378"/>
        <dbReference type="ChEBI" id="CHEBI:29985"/>
        <dbReference type="ChEBI" id="CHEBI:29991"/>
        <dbReference type="ChEBI" id="CHEBI:30616"/>
        <dbReference type="ChEBI" id="CHEBI:33019"/>
        <dbReference type="ChEBI" id="CHEBI:58048"/>
        <dbReference type="ChEBI" id="CHEBI:58359"/>
        <dbReference type="ChEBI" id="CHEBI:456215"/>
        <dbReference type="EC" id="6.3.5.4"/>
    </reaction>
</comment>
<keyword evidence="14" id="KW-1185">Reference proteome</keyword>
<evidence type="ECO:0000256" key="4">
    <source>
        <dbReference type="ARBA" id="ARBA00022741"/>
    </source>
</evidence>
<accession>A0A3B0CJ05</accession>
<comment type="pathway">
    <text evidence="1">Amino-acid biosynthesis; L-asparagine biosynthesis; L-asparagine from L-aspartate (L-Gln route): step 1/1.</text>
</comment>
<proteinExistence type="inferred from homology"/>
<evidence type="ECO:0000313" key="14">
    <source>
        <dbReference type="Proteomes" id="UP000282311"/>
    </source>
</evidence>
<name>A0A3B0CJ05_9BACL</name>
<keyword evidence="13" id="KW-0436">Ligase</keyword>
<dbReference type="EC" id="6.3.5.4" evidence="3"/>
<evidence type="ECO:0000256" key="3">
    <source>
        <dbReference type="ARBA" id="ARBA00012737"/>
    </source>
</evidence>
<evidence type="ECO:0000256" key="6">
    <source>
        <dbReference type="ARBA" id="ARBA00022888"/>
    </source>
</evidence>
<feature type="active site" description="For GATase activity" evidence="9">
    <location>
        <position position="2"/>
    </location>
</feature>
<evidence type="ECO:0000256" key="7">
    <source>
        <dbReference type="ARBA" id="ARBA00022962"/>
    </source>
</evidence>
<dbReference type="RefSeq" id="WP_120746677.1">
    <property type="nucleotide sequence ID" value="NZ_RBAH01000004.1"/>
</dbReference>
<dbReference type="GO" id="GO:0005829">
    <property type="term" value="C:cytosol"/>
    <property type="evidence" value="ECO:0007669"/>
    <property type="project" value="TreeGrafter"/>
</dbReference>
<keyword evidence="9" id="KW-0028">Amino-acid biosynthesis</keyword>
<evidence type="ECO:0000313" key="13">
    <source>
        <dbReference type="EMBL" id="RKN85655.1"/>
    </source>
</evidence>
<evidence type="ECO:0000256" key="11">
    <source>
        <dbReference type="PIRSR" id="PIRSR001589-3"/>
    </source>
</evidence>
<dbReference type="SUPFAM" id="SSF56235">
    <property type="entry name" value="N-terminal nucleophile aminohydrolases (Ntn hydrolases)"/>
    <property type="match status" value="1"/>
</dbReference>
<dbReference type="Pfam" id="PF00733">
    <property type="entry name" value="Asn_synthase"/>
    <property type="match status" value="1"/>
</dbReference>
<evidence type="ECO:0000256" key="10">
    <source>
        <dbReference type="PIRSR" id="PIRSR001589-2"/>
    </source>
</evidence>
<keyword evidence="5 10" id="KW-0067">ATP-binding</keyword>
<dbReference type="SUPFAM" id="SSF52402">
    <property type="entry name" value="Adenine nucleotide alpha hydrolases-like"/>
    <property type="match status" value="1"/>
</dbReference>
<dbReference type="InterPro" id="IPR017932">
    <property type="entry name" value="GATase_2_dom"/>
</dbReference>
<evidence type="ECO:0000256" key="8">
    <source>
        <dbReference type="ARBA" id="ARBA00048741"/>
    </source>
</evidence>
<dbReference type="CDD" id="cd00712">
    <property type="entry name" value="AsnB"/>
    <property type="match status" value="1"/>
</dbReference>